<organism evidence="1 2">
    <name type="scientific">Brachionus plicatilis</name>
    <name type="common">Marine rotifer</name>
    <name type="synonym">Brachionus muelleri</name>
    <dbReference type="NCBI Taxonomy" id="10195"/>
    <lineage>
        <taxon>Eukaryota</taxon>
        <taxon>Metazoa</taxon>
        <taxon>Spiralia</taxon>
        <taxon>Gnathifera</taxon>
        <taxon>Rotifera</taxon>
        <taxon>Eurotatoria</taxon>
        <taxon>Monogononta</taxon>
        <taxon>Pseudotrocha</taxon>
        <taxon>Ploima</taxon>
        <taxon>Brachionidae</taxon>
        <taxon>Brachionus</taxon>
    </lineage>
</organism>
<comment type="caution">
    <text evidence="1">The sequence shown here is derived from an EMBL/GenBank/DDBJ whole genome shotgun (WGS) entry which is preliminary data.</text>
</comment>
<evidence type="ECO:0000313" key="1">
    <source>
        <dbReference type="EMBL" id="RNA22912.1"/>
    </source>
</evidence>
<evidence type="ECO:0000313" key="2">
    <source>
        <dbReference type="Proteomes" id="UP000276133"/>
    </source>
</evidence>
<protein>
    <recommendedName>
        <fullName evidence="3">Reverse transcriptase zinc-binding domain-containing protein</fullName>
    </recommendedName>
</protein>
<gene>
    <name evidence="1" type="ORF">BpHYR1_005445</name>
</gene>
<evidence type="ECO:0008006" key="3">
    <source>
        <dbReference type="Google" id="ProtNLM"/>
    </source>
</evidence>
<dbReference type="EMBL" id="REGN01003379">
    <property type="protein sequence ID" value="RNA22912.1"/>
    <property type="molecule type" value="Genomic_DNA"/>
</dbReference>
<name>A0A3M7RH64_BRAPC</name>
<sequence length="136" mass="16093">MLNGLPTLDRFKNYPNRCSLCLKKKENIPHIFFECELTNKLLIEIWRTILPNKNKILTRENVIYNQNCTSNEVKILSAFKIAVWKFRSIVKMNKTNLTDIPLKRALARYRNAQIKRKPLSLDEKLEISNDFNKNNL</sequence>
<keyword evidence="2" id="KW-1185">Reference proteome</keyword>
<reference evidence="1 2" key="1">
    <citation type="journal article" date="2018" name="Sci. Rep.">
        <title>Genomic signatures of local adaptation to the degree of environmental predictability in rotifers.</title>
        <authorList>
            <person name="Franch-Gras L."/>
            <person name="Hahn C."/>
            <person name="Garcia-Roger E.M."/>
            <person name="Carmona M.J."/>
            <person name="Serra M."/>
            <person name="Gomez A."/>
        </authorList>
    </citation>
    <scope>NUCLEOTIDE SEQUENCE [LARGE SCALE GENOMIC DNA]</scope>
    <source>
        <strain evidence="1">HYR1</strain>
    </source>
</reference>
<dbReference type="AlphaFoldDB" id="A0A3M7RH64"/>
<accession>A0A3M7RH64</accession>
<dbReference type="Proteomes" id="UP000276133">
    <property type="component" value="Unassembled WGS sequence"/>
</dbReference>
<proteinExistence type="predicted"/>